<comment type="caution">
    <text evidence="12">The sequence shown here is derived from an EMBL/GenBank/DDBJ whole genome shotgun (WGS) entry which is preliminary data.</text>
</comment>
<sequence length="218" mass="24372">MNKKVYLLEDDTSICELVQCALEMSGIELSAYNTVYEFWAALEKSAPSLALLDIMLPDGNGLEVLAKIKQKYPQVSCIMLSALGQETDKVRGLNLGADDYIAKPFGILELTARVNAALRRHGESAGIVRGDLALDEETMTATLRGVKLELNNKEFNLLKYLMQKEGKALSRENILNAVWGYDEGETRTVDNHVARLRKLGIDYIETVFGVGYKFVYRE</sequence>
<dbReference type="PANTHER" id="PTHR48111">
    <property type="entry name" value="REGULATOR OF RPOS"/>
    <property type="match status" value="1"/>
</dbReference>
<evidence type="ECO:0000256" key="5">
    <source>
        <dbReference type="ARBA" id="ARBA00023125"/>
    </source>
</evidence>
<dbReference type="Pfam" id="PF00072">
    <property type="entry name" value="Response_reg"/>
    <property type="match status" value="1"/>
</dbReference>
<keyword evidence="13" id="KW-1185">Reference proteome</keyword>
<dbReference type="CDD" id="cd00383">
    <property type="entry name" value="trans_reg_C"/>
    <property type="match status" value="1"/>
</dbReference>
<evidence type="ECO:0000256" key="6">
    <source>
        <dbReference type="ARBA" id="ARBA00023163"/>
    </source>
</evidence>
<dbReference type="InterPro" id="IPR001867">
    <property type="entry name" value="OmpR/PhoB-type_DNA-bd"/>
</dbReference>
<dbReference type="PROSITE" id="PS50110">
    <property type="entry name" value="RESPONSE_REGULATORY"/>
    <property type="match status" value="1"/>
</dbReference>
<proteinExistence type="predicted"/>
<keyword evidence="2 8" id="KW-0597">Phosphoprotein</keyword>
<dbReference type="RefSeq" id="WP_129224522.1">
    <property type="nucleotide sequence ID" value="NZ_SDOZ01000002.1"/>
</dbReference>
<dbReference type="SMART" id="SM00862">
    <property type="entry name" value="Trans_reg_C"/>
    <property type="match status" value="1"/>
</dbReference>
<evidence type="ECO:0000259" key="10">
    <source>
        <dbReference type="PROSITE" id="PS50110"/>
    </source>
</evidence>
<dbReference type="GO" id="GO:0032993">
    <property type="term" value="C:protein-DNA complex"/>
    <property type="evidence" value="ECO:0007669"/>
    <property type="project" value="TreeGrafter"/>
</dbReference>
<keyword evidence="3" id="KW-0902">Two-component regulatory system</keyword>
<dbReference type="InterPro" id="IPR036388">
    <property type="entry name" value="WH-like_DNA-bd_sf"/>
</dbReference>
<dbReference type="SMART" id="SM00448">
    <property type="entry name" value="REC"/>
    <property type="match status" value="1"/>
</dbReference>
<dbReference type="GO" id="GO:0000976">
    <property type="term" value="F:transcription cis-regulatory region binding"/>
    <property type="evidence" value="ECO:0007669"/>
    <property type="project" value="TreeGrafter"/>
</dbReference>
<feature type="modified residue" description="4-aspartylphosphate" evidence="8">
    <location>
        <position position="53"/>
    </location>
</feature>
<dbReference type="PROSITE" id="PS51755">
    <property type="entry name" value="OMPR_PHOB"/>
    <property type="match status" value="1"/>
</dbReference>
<accession>A0A4Q2KEM9</accession>
<dbReference type="Gene3D" id="1.10.10.10">
    <property type="entry name" value="Winged helix-like DNA-binding domain superfamily/Winged helix DNA-binding domain"/>
    <property type="match status" value="1"/>
</dbReference>
<dbReference type="GO" id="GO:0006355">
    <property type="term" value="P:regulation of DNA-templated transcription"/>
    <property type="evidence" value="ECO:0007669"/>
    <property type="project" value="InterPro"/>
</dbReference>
<evidence type="ECO:0000313" key="13">
    <source>
        <dbReference type="Proteomes" id="UP000291269"/>
    </source>
</evidence>
<dbReference type="CDD" id="cd17574">
    <property type="entry name" value="REC_OmpR"/>
    <property type="match status" value="1"/>
</dbReference>
<feature type="DNA-binding region" description="OmpR/PhoB-type" evidence="9">
    <location>
        <begin position="124"/>
        <end position="216"/>
    </location>
</feature>
<dbReference type="Gene3D" id="6.10.250.690">
    <property type="match status" value="1"/>
</dbReference>
<reference evidence="12 13" key="1">
    <citation type="journal article" date="2019" name="Gut">
        <title>Antibiotics-induced monodominance of a novel gut bacterial order.</title>
        <authorList>
            <person name="Hildebrand F."/>
            <person name="Moitinho-Silva L."/>
            <person name="Blasche S."/>
            <person name="Jahn M.T."/>
            <person name="Gossmann T.I."/>
            <person name="Heuerta-Cepas J."/>
            <person name="Hercog R."/>
            <person name="Luetge M."/>
            <person name="Bahram M."/>
            <person name="Pryszlak A."/>
            <person name="Alves R.J."/>
            <person name="Waszak S.M."/>
            <person name="Zhu A."/>
            <person name="Ye L."/>
            <person name="Costea P.I."/>
            <person name="Aalvink S."/>
            <person name="Belzer C."/>
            <person name="Forslund S.K."/>
            <person name="Sunagawa S."/>
            <person name="Hentschel U."/>
            <person name="Merten C."/>
            <person name="Patil K.R."/>
            <person name="Benes V."/>
            <person name="Bork P."/>
        </authorList>
    </citation>
    <scope>NUCLEOTIDE SEQUENCE [LARGE SCALE GENOMIC DNA]</scope>
    <source>
        <strain evidence="12 13">HDS1380</strain>
    </source>
</reference>
<comment type="function">
    <text evidence="7">May play the central regulatory role in sporulation. It may be an element of the effector pathway responsible for the activation of sporulation genes in response to nutritional stress. Spo0A may act in concert with spo0H (a sigma factor) to control the expression of some genes that are critical to the sporulation process.</text>
</comment>
<feature type="domain" description="Response regulatory" evidence="10">
    <location>
        <begin position="4"/>
        <end position="118"/>
    </location>
</feature>
<evidence type="ECO:0000256" key="2">
    <source>
        <dbReference type="ARBA" id="ARBA00022553"/>
    </source>
</evidence>
<dbReference type="InterPro" id="IPR001789">
    <property type="entry name" value="Sig_transdc_resp-reg_receiver"/>
</dbReference>
<dbReference type="SUPFAM" id="SSF52172">
    <property type="entry name" value="CheY-like"/>
    <property type="match status" value="1"/>
</dbReference>
<dbReference type="OrthoDB" id="9802426at2"/>
<feature type="domain" description="OmpR/PhoB-type" evidence="11">
    <location>
        <begin position="124"/>
        <end position="216"/>
    </location>
</feature>
<dbReference type="InterPro" id="IPR016032">
    <property type="entry name" value="Sig_transdc_resp-reg_C-effctor"/>
</dbReference>
<keyword evidence="4" id="KW-0805">Transcription regulation</keyword>
<evidence type="ECO:0000256" key="7">
    <source>
        <dbReference type="ARBA" id="ARBA00024867"/>
    </source>
</evidence>
<keyword evidence="5 9" id="KW-0238">DNA-binding</keyword>
<protein>
    <recommendedName>
        <fullName evidence="1">Stage 0 sporulation protein A homolog</fullName>
    </recommendedName>
</protein>
<evidence type="ECO:0000256" key="9">
    <source>
        <dbReference type="PROSITE-ProRule" id="PRU01091"/>
    </source>
</evidence>
<gene>
    <name evidence="12" type="ORF">ESZ91_04450</name>
</gene>
<dbReference type="Proteomes" id="UP000291269">
    <property type="component" value="Unassembled WGS sequence"/>
</dbReference>
<evidence type="ECO:0000256" key="3">
    <source>
        <dbReference type="ARBA" id="ARBA00023012"/>
    </source>
</evidence>
<dbReference type="Gene3D" id="3.40.50.2300">
    <property type="match status" value="1"/>
</dbReference>
<dbReference type="EMBL" id="SDOZ01000002">
    <property type="protein sequence ID" value="RXZ61651.1"/>
    <property type="molecule type" value="Genomic_DNA"/>
</dbReference>
<dbReference type="InterPro" id="IPR011006">
    <property type="entry name" value="CheY-like_superfamily"/>
</dbReference>
<dbReference type="GO" id="GO:0000156">
    <property type="term" value="F:phosphorelay response regulator activity"/>
    <property type="evidence" value="ECO:0007669"/>
    <property type="project" value="TreeGrafter"/>
</dbReference>
<name>A0A4Q2KEM9_9FIRM</name>
<evidence type="ECO:0000256" key="1">
    <source>
        <dbReference type="ARBA" id="ARBA00018672"/>
    </source>
</evidence>
<dbReference type="InterPro" id="IPR039420">
    <property type="entry name" value="WalR-like"/>
</dbReference>
<dbReference type="GO" id="GO:0005829">
    <property type="term" value="C:cytosol"/>
    <property type="evidence" value="ECO:0007669"/>
    <property type="project" value="TreeGrafter"/>
</dbReference>
<dbReference type="Pfam" id="PF00486">
    <property type="entry name" value="Trans_reg_C"/>
    <property type="match status" value="1"/>
</dbReference>
<dbReference type="PANTHER" id="PTHR48111:SF1">
    <property type="entry name" value="TWO-COMPONENT RESPONSE REGULATOR ORR33"/>
    <property type="match status" value="1"/>
</dbReference>
<evidence type="ECO:0000313" key="12">
    <source>
        <dbReference type="EMBL" id="RXZ61651.1"/>
    </source>
</evidence>
<dbReference type="AlphaFoldDB" id="A0A4Q2KEM9"/>
<evidence type="ECO:0000256" key="8">
    <source>
        <dbReference type="PROSITE-ProRule" id="PRU00169"/>
    </source>
</evidence>
<evidence type="ECO:0000256" key="4">
    <source>
        <dbReference type="ARBA" id="ARBA00023015"/>
    </source>
</evidence>
<organism evidence="12 13">
    <name type="scientific">Candidatus Borkfalkia ceftriaxoniphila</name>
    <dbReference type="NCBI Taxonomy" id="2508949"/>
    <lineage>
        <taxon>Bacteria</taxon>
        <taxon>Bacillati</taxon>
        <taxon>Bacillota</taxon>
        <taxon>Clostridia</taxon>
        <taxon>Christensenellales</taxon>
        <taxon>Christensenellaceae</taxon>
        <taxon>Candidatus Borkfalkia</taxon>
    </lineage>
</organism>
<keyword evidence="6" id="KW-0804">Transcription</keyword>
<evidence type="ECO:0000259" key="11">
    <source>
        <dbReference type="PROSITE" id="PS51755"/>
    </source>
</evidence>
<dbReference type="SUPFAM" id="SSF46894">
    <property type="entry name" value="C-terminal effector domain of the bipartite response regulators"/>
    <property type="match status" value="1"/>
</dbReference>